<dbReference type="InterPro" id="IPR000198">
    <property type="entry name" value="RhoGAP_dom"/>
</dbReference>
<dbReference type="InterPro" id="IPR001251">
    <property type="entry name" value="CRAL-TRIO_dom"/>
</dbReference>
<name>W6UNS0_ECHGR</name>
<gene>
    <name evidence="3" type="ORF">EGR_02344</name>
</gene>
<dbReference type="SUPFAM" id="SSF52087">
    <property type="entry name" value="CRAL/TRIO domain"/>
    <property type="match status" value="1"/>
</dbReference>
<accession>W6UNS0</accession>
<dbReference type="Gene3D" id="1.10.555.10">
    <property type="entry name" value="Rho GTPase activation protein"/>
    <property type="match status" value="1"/>
</dbReference>
<dbReference type="PANTHER" id="PTHR45808">
    <property type="entry name" value="RHO GTPASE-ACTIVATING PROTEIN 68F"/>
    <property type="match status" value="1"/>
</dbReference>
<evidence type="ECO:0000259" key="2">
    <source>
        <dbReference type="PROSITE" id="PS50238"/>
    </source>
</evidence>
<sequence>MTLSGPAGKSAVLGRLCKLGPPLHISICCYSPGRQYQSGIMASEPRKSFTSLPHFEDVDQNSRINSVDESGIGDFISPDFEFDQFETELAATRVPDEGDDSDAVGRISPEQYVEEDFEAELGCPAAQEVTAQEALDVEYRDIALLGVIQVAGDDRLGRKVVVFSACRLPPYDEVDYQRLYDYIRRTLEQYVANDYSLVYFHYGLTNATKPPMKWMMQAYRGFDRNFKKNLKALYIVHPTNFILFMIKVFKPIISRKFGRKINFVNQLNELSVDMHLDQIPIPQRVRLYDASLVRLRSSRTLQTGGQLVVQPLNSLQSSAKHPPRPHQVFGVSLDFIMKHNNNDPIPTLLRESVEYIRRDCLDVDCIFRRCPSATLVKSVQGMYNSGRSVKFEVFADPHLPASLIKTFLRDLTEPLLTYELYDMILSLHSLPWETRLEKARELISTRLPDVNYAVLKYLMSLLTEVCAHSTQNHMTDVNLGIVFGPNLLWSRYATISSSTEVGKINSFVQLLISNYDDIFVK</sequence>
<dbReference type="InterPro" id="IPR008936">
    <property type="entry name" value="Rho_GTPase_activation_prot"/>
</dbReference>
<dbReference type="OrthoDB" id="19923at2759"/>
<feature type="domain" description="Rho-GAP" evidence="2">
    <location>
        <begin position="331"/>
        <end position="519"/>
    </location>
</feature>
<reference evidence="3 4" key="1">
    <citation type="journal article" date="2013" name="Nat. Genet.">
        <title>The genome of the hydatid tapeworm Echinococcus granulosus.</title>
        <authorList>
            <person name="Zheng H."/>
            <person name="Zhang W."/>
            <person name="Zhang L."/>
            <person name="Zhang Z."/>
            <person name="Li J."/>
            <person name="Lu G."/>
            <person name="Zhu Y."/>
            <person name="Wang Y."/>
            <person name="Huang Y."/>
            <person name="Liu J."/>
            <person name="Kang H."/>
            <person name="Chen J."/>
            <person name="Wang L."/>
            <person name="Chen A."/>
            <person name="Yu S."/>
            <person name="Gao Z."/>
            <person name="Jin L."/>
            <person name="Gu W."/>
            <person name="Wang Z."/>
            <person name="Zhao L."/>
            <person name="Shi B."/>
            <person name="Wen H."/>
            <person name="Lin R."/>
            <person name="Jones M.K."/>
            <person name="Brejova B."/>
            <person name="Vinar T."/>
            <person name="Zhao G."/>
            <person name="McManus D.P."/>
            <person name="Chen Z."/>
            <person name="Zhou Y."/>
            <person name="Wang S."/>
        </authorList>
    </citation>
    <scope>NUCLEOTIDE SEQUENCE [LARGE SCALE GENOMIC DNA]</scope>
</reference>
<dbReference type="AlphaFoldDB" id="W6UNS0"/>
<dbReference type="GO" id="GO:0005096">
    <property type="term" value="F:GTPase activator activity"/>
    <property type="evidence" value="ECO:0007669"/>
    <property type="project" value="TreeGrafter"/>
</dbReference>
<dbReference type="CTD" id="36338059"/>
<dbReference type="PROSITE" id="PS50238">
    <property type="entry name" value="RHOGAP"/>
    <property type="match status" value="1"/>
</dbReference>
<dbReference type="Proteomes" id="UP000019149">
    <property type="component" value="Unassembled WGS sequence"/>
</dbReference>
<keyword evidence="4" id="KW-1185">Reference proteome</keyword>
<evidence type="ECO:0000259" key="1">
    <source>
        <dbReference type="PROSITE" id="PS50191"/>
    </source>
</evidence>
<dbReference type="CDD" id="cd00170">
    <property type="entry name" value="SEC14"/>
    <property type="match status" value="1"/>
</dbReference>
<dbReference type="PROSITE" id="PS50191">
    <property type="entry name" value="CRAL_TRIO"/>
    <property type="match status" value="1"/>
</dbReference>
<dbReference type="SUPFAM" id="SSF48350">
    <property type="entry name" value="GTPase activation domain, GAP"/>
    <property type="match status" value="1"/>
</dbReference>
<feature type="domain" description="CRAL-TRIO" evidence="1">
    <location>
        <begin position="132"/>
        <end position="293"/>
    </location>
</feature>
<evidence type="ECO:0000313" key="3">
    <source>
        <dbReference type="EMBL" id="EUB62903.1"/>
    </source>
</evidence>
<dbReference type="GO" id="GO:2001136">
    <property type="term" value="P:negative regulation of endocytic recycling"/>
    <property type="evidence" value="ECO:0007669"/>
    <property type="project" value="TreeGrafter"/>
</dbReference>
<dbReference type="Gene3D" id="3.40.525.10">
    <property type="entry name" value="CRAL-TRIO lipid binding domain"/>
    <property type="match status" value="1"/>
</dbReference>
<dbReference type="KEGG" id="egl:EGR_02344"/>
<dbReference type="STRING" id="6210.W6UNS0"/>
<dbReference type="PANTHER" id="PTHR45808:SF2">
    <property type="entry name" value="RHO GTPASE-ACTIVATING PROTEIN 68F"/>
    <property type="match status" value="1"/>
</dbReference>
<dbReference type="GO" id="GO:0005737">
    <property type="term" value="C:cytoplasm"/>
    <property type="evidence" value="ECO:0007669"/>
    <property type="project" value="TreeGrafter"/>
</dbReference>
<proteinExistence type="predicted"/>
<dbReference type="Pfam" id="PF00620">
    <property type="entry name" value="RhoGAP"/>
    <property type="match status" value="1"/>
</dbReference>
<dbReference type="SMART" id="SM00516">
    <property type="entry name" value="SEC14"/>
    <property type="match status" value="1"/>
</dbReference>
<evidence type="ECO:0000313" key="4">
    <source>
        <dbReference type="Proteomes" id="UP000019149"/>
    </source>
</evidence>
<dbReference type="EMBL" id="APAU02000010">
    <property type="protein sequence ID" value="EUB62903.1"/>
    <property type="molecule type" value="Genomic_DNA"/>
</dbReference>
<dbReference type="GeneID" id="36338059"/>
<dbReference type="GO" id="GO:0007264">
    <property type="term" value="P:small GTPase-mediated signal transduction"/>
    <property type="evidence" value="ECO:0007669"/>
    <property type="project" value="TreeGrafter"/>
</dbReference>
<dbReference type="Pfam" id="PF13716">
    <property type="entry name" value="CRAL_TRIO_2"/>
    <property type="match status" value="1"/>
</dbReference>
<dbReference type="OMA" id="ETMHPRI"/>
<dbReference type="InterPro" id="IPR036865">
    <property type="entry name" value="CRAL-TRIO_dom_sf"/>
</dbReference>
<protein>
    <submittedName>
        <fullName evidence="3">Rho GTPase-activating protein</fullName>
    </submittedName>
</protein>
<dbReference type="RefSeq" id="XP_024354099.1">
    <property type="nucleotide sequence ID" value="XM_024491593.1"/>
</dbReference>
<organism evidence="3 4">
    <name type="scientific">Echinococcus granulosus</name>
    <name type="common">Hydatid tapeworm</name>
    <dbReference type="NCBI Taxonomy" id="6210"/>
    <lineage>
        <taxon>Eukaryota</taxon>
        <taxon>Metazoa</taxon>
        <taxon>Spiralia</taxon>
        <taxon>Lophotrochozoa</taxon>
        <taxon>Platyhelminthes</taxon>
        <taxon>Cestoda</taxon>
        <taxon>Eucestoda</taxon>
        <taxon>Cyclophyllidea</taxon>
        <taxon>Taeniidae</taxon>
        <taxon>Echinococcus</taxon>
        <taxon>Echinococcus granulosus group</taxon>
    </lineage>
</organism>
<comment type="caution">
    <text evidence="3">The sequence shown here is derived from an EMBL/GenBank/DDBJ whole genome shotgun (WGS) entry which is preliminary data.</text>
</comment>
<dbReference type="SMART" id="SM00324">
    <property type="entry name" value="RhoGAP"/>
    <property type="match status" value="1"/>
</dbReference>